<protein>
    <recommendedName>
        <fullName evidence="3">Intradiol ring-cleavage dioxygenases domain-containing protein</fullName>
    </recommendedName>
</protein>
<proteinExistence type="predicted"/>
<dbReference type="GeneID" id="64980470"/>
<dbReference type="Proteomes" id="UP000654913">
    <property type="component" value="Chromosome 8"/>
</dbReference>
<dbReference type="AlphaFoldDB" id="A0A7R8AV26"/>
<evidence type="ECO:0000313" key="5">
    <source>
        <dbReference type="Proteomes" id="UP000654913"/>
    </source>
</evidence>
<dbReference type="KEGG" id="apuu:APUU_80776A"/>
<organism evidence="4 5">
    <name type="scientific">Aspergillus puulaauensis</name>
    <dbReference type="NCBI Taxonomy" id="1220207"/>
    <lineage>
        <taxon>Eukaryota</taxon>
        <taxon>Fungi</taxon>
        <taxon>Dikarya</taxon>
        <taxon>Ascomycota</taxon>
        <taxon>Pezizomycotina</taxon>
        <taxon>Eurotiomycetes</taxon>
        <taxon>Eurotiomycetidae</taxon>
        <taxon>Eurotiales</taxon>
        <taxon>Aspergillaceae</taxon>
        <taxon>Aspergillus</taxon>
    </lineage>
</organism>
<reference evidence="4" key="2">
    <citation type="submission" date="2021-02" db="EMBL/GenBank/DDBJ databases">
        <title>Aspergillus puulaauensis MK2 genome sequence.</title>
        <authorList>
            <person name="Futagami T."/>
            <person name="Mori K."/>
            <person name="Kadooka C."/>
            <person name="Tanaka T."/>
        </authorList>
    </citation>
    <scope>NUCLEOTIDE SEQUENCE</scope>
    <source>
        <strain evidence="4">MK2</strain>
    </source>
</reference>
<dbReference type="GO" id="GO:0016702">
    <property type="term" value="F:oxidoreductase activity, acting on single donors with incorporation of molecular oxygen, incorporation of two atoms of oxygen"/>
    <property type="evidence" value="ECO:0007669"/>
    <property type="project" value="InterPro"/>
</dbReference>
<gene>
    <name evidence="4" type="ORF">APUU_80776A</name>
</gene>
<dbReference type="PANTHER" id="PTHR34315:SF1">
    <property type="entry name" value="INTRADIOL RING-CLEAVAGE DIOXYGENASES DOMAIN-CONTAINING PROTEIN-RELATED"/>
    <property type="match status" value="1"/>
</dbReference>
<dbReference type="InterPro" id="IPR000627">
    <property type="entry name" value="Intradiol_dOase_C"/>
</dbReference>
<evidence type="ECO:0000313" key="4">
    <source>
        <dbReference type="EMBL" id="BCS30473.1"/>
    </source>
</evidence>
<feature type="region of interest" description="Disordered" evidence="1">
    <location>
        <begin position="346"/>
        <end position="366"/>
    </location>
</feature>
<feature type="signal peptide" evidence="2">
    <location>
        <begin position="1"/>
        <end position="19"/>
    </location>
</feature>
<dbReference type="OrthoDB" id="121380at2759"/>
<dbReference type="SUPFAM" id="SSF49482">
    <property type="entry name" value="Aromatic compound dioxygenase"/>
    <property type="match status" value="1"/>
</dbReference>
<keyword evidence="5" id="KW-1185">Reference proteome</keyword>
<reference evidence="4" key="1">
    <citation type="submission" date="2021-01" db="EMBL/GenBank/DDBJ databases">
        <authorList>
            <consortium name="Aspergillus puulaauensis MK2 genome sequencing consortium"/>
            <person name="Kazuki M."/>
            <person name="Futagami T."/>
        </authorList>
    </citation>
    <scope>NUCLEOTIDE SEQUENCE</scope>
    <source>
        <strain evidence="4">MK2</strain>
    </source>
</reference>
<feature type="domain" description="Intradiol ring-cleavage dioxygenases" evidence="3">
    <location>
        <begin position="124"/>
        <end position="226"/>
    </location>
</feature>
<dbReference type="GO" id="GO:0008199">
    <property type="term" value="F:ferric iron binding"/>
    <property type="evidence" value="ECO:0007669"/>
    <property type="project" value="InterPro"/>
</dbReference>
<evidence type="ECO:0000256" key="2">
    <source>
        <dbReference type="SAM" id="SignalP"/>
    </source>
</evidence>
<sequence length="366" mass="39278">MRISSLFTGLLGLATIVFAHPGHDIKAEAAERASALKGIHTRSLDKCSTEPNAHTIEAANVARRKTMLHRIRQARGLTGPVLQRDLAPLNASHASNLSVTPSTDPATLFQSSGSCILAEDTTQGPYYVSGELIRRTLTESQQGIPLYLDIQLVDSSTCAPVPSIWVDLWSCNATGVYSGVSEAGNGVGENDQANLSRTFLRGLQQTDDAGVVQFHTLVPGHYAGRANHVHMLAHGHGTSVNTNNGTLSGLYAPDSMRSAQIFFDQGLISDVEETEPYAGNGVKHTANVEDFILRQELDGGIDPFVDWVLLGEDIRDGVFGWIRVALDKEAEAEDVAPAVFRTGEGGVENEDFSWPAGGPPTLPTPW</sequence>
<evidence type="ECO:0000256" key="1">
    <source>
        <dbReference type="SAM" id="MobiDB-lite"/>
    </source>
</evidence>
<name>A0A7R8AV26_9EURO</name>
<accession>A0A7R8AV26</accession>
<dbReference type="EMBL" id="AP024450">
    <property type="protein sequence ID" value="BCS30473.1"/>
    <property type="molecule type" value="Genomic_DNA"/>
</dbReference>
<feature type="compositionally biased region" description="Pro residues" evidence="1">
    <location>
        <begin position="357"/>
        <end position="366"/>
    </location>
</feature>
<evidence type="ECO:0000259" key="3">
    <source>
        <dbReference type="Pfam" id="PF00775"/>
    </source>
</evidence>
<dbReference type="RefSeq" id="XP_041562659.1">
    <property type="nucleotide sequence ID" value="XM_041697094.1"/>
</dbReference>
<dbReference type="CDD" id="cd03457">
    <property type="entry name" value="intradiol_dioxygenase_like"/>
    <property type="match status" value="1"/>
</dbReference>
<feature type="chain" id="PRO_5030548639" description="Intradiol ring-cleavage dioxygenases domain-containing protein" evidence="2">
    <location>
        <begin position="20"/>
        <end position="366"/>
    </location>
</feature>
<keyword evidence="2" id="KW-0732">Signal</keyword>
<dbReference type="Gene3D" id="2.60.130.10">
    <property type="entry name" value="Aromatic compound dioxygenase"/>
    <property type="match status" value="1"/>
</dbReference>
<dbReference type="InterPro" id="IPR015889">
    <property type="entry name" value="Intradiol_dOase_core"/>
</dbReference>
<dbReference type="PANTHER" id="PTHR34315">
    <property type="match status" value="1"/>
</dbReference>
<dbReference type="Pfam" id="PF00775">
    <property type="entry name" value="Dioxygenase_C"/>
    <property type="match status" value="1"/>
</dbReference>